<dbReference type="GeneID" id="103266556"/>
<name>A0A1U7UAU5_CARSF</name>
<organism evidence="1 2">
    <name type="scientific">Carlito syrichta</name>
    <name type="common">Philippine tarsier</name>
    <name type="synonym">Tarsius syrichta</name>
    <dbReference type="NCBI Taxonomy" id="1868482"/>
    <lineage>
        <taxon>Eukaryota</taxon>
        <taxon>Metazoa</taxon>
        <taxon>Chordata</taxon>
        <taxon>Craniata</taxon>
        <taxon>Vertebrata</taxon>
        <taxon>Euteleostomi</taxon>
        <taxon>Mammalia</taxon>
        <taxon>Eutheria</taxon>
        <taxon>Euarchontoglires</taxon>
        <taxon>Primates</taxon>
        <taxon>Haplorrhini</taxon>
        <taxon>Tarsiiformes</taxon>
        <taxon>Tarsiidae</taxon>
        <taxon>Carlito</taxon>
    </lineage>
</organism>
<reference evidence="2" key="1">
    <citation type="submission" date="2025-08" db="UniProtKB">
        <authorList>
            <consortium name="RefSeq"/>
        </authorList>
    </citation>
    <scope>IDENTIFICATION</scope>
</reference>
<evidence type="ECO:0000313" key="1">
    <source>
        <dbReference type="Proteomes" id="UP000189704"/>
    </source>
</evidence>
<accession>A0A1U7UAU5</accession>
<dbReference type="RefSeq" id="XP_008062387.2">
    <property type="nucleotide sequence ID" value="XM_008064196.2"/>
</dbReference>
<keyword evidence="1" id="KW-1185">Reference proteome</keyword>
<dbReference type="Proteomes" id="UP000189704">
    <property type="component" value="Unplaced"/>
</dbReference>
<sequence length="153" mass="16509">MGNTPTLFCLGDFPGSSPLQLHPSEWEGIAVVPGVPRNHLGISSSFFREQSFLCAAGDTGEQGWVQVPKGQCRWSSPVIPVWIEQNYTDGAYGPSGAPTPTPPSSSQRVKCNDLFKVNPFHLHQFGAYPSTACLPLCQSCLVHKLNLRGKALG</sequence>
<protein>
    <submittedName>
        <fullName evidence="2">LOW QUALITY PROTEIN: TGFB1-induced anti-apoptotic factor 1</fullName>
    </submittedName>
</protein>
<dbReference type="KEGG" id="csyr:103266556"/>
<dbReference type="OrthoDB" id="9749169at2759"/>
<dbReference type="AlphaFoldDB" id="A0A1U7UAU5"/>
<proteinExistence type="predicted"/>
<dbReference type="CTD" id="100316851"/>
<evidence type="ECO:0000313" key="2">
    <source>
        <dbReference type="RefSeq" id="XP_008062387.2"/>
    </source>
</evidence>
<gene>
    <name evidence="2" type="primary">TIAF1</name>
</gene>